<dbReference type="Proteomes" id="UP001163046">
    <property type="component" value="Unassembled WGS sequence"/>
</dbReference>
<dbReference type="OrthoDB" id="5977683at2759"/>
<evidence type="ECO:0000313" key="1">
    <source>
        <dbReference type="EMBL" id="KAJ7391138.1"/>
    </source>
</evidence>
<protein>
    <submittedName>
        <fullName evidence="1">Uncharacterized protein</fullName>
    </submittedName>
</protein>
<dbReference type="EMBL" id="MU825408">
    <property type="protein sequence ID" value="KAJ7391138.1"/>
    <property type="molecule type" value="Genomic_DNA"/>
</dbReference>
<organism evidence="1 2">
    <name type="scientific">Desmophyllum pertusum</name>
    <dbReference type="NCBI Taxonomy" id="174260"/>
    <lineage>
        <taxon>Eukaryota</taxon>
        <taxon>Metazoa</taxon>
        <taxon>Cnidaria</taxon>
        <taxon>Anthozoa</taxon>
        <taxon>Hexacorallia</taxon>
        <taxon>Scleractinia</taxon>
        <taxon>Caryophylliina</taxon>
        <taxon>Caryophylliidae</taxon>
        <taxon>Desmophyllum</taxon>
    </lineage>
</organism>
<sequence>MGWLRKSNDGTFALGPNLRQEFVNDVIPDLKNTVHDLQDDNVNPVIWNVQNDHFVSSTTCNWRFMNLNNAFQNVVGEKSRSLFVYSDVGGSNVVGNQVTDLLREINFHREGKENMKGGSLMRFRPDSKQEGQGLKYILMDVLKNTTAGGWEGLKRSYNPLKAPVNVASGVKKGFKRGLKRGLEKEIQRQASKRLKDIFGE</sequence>
<keyword evidence="2" id="KW-1185">Reference proteome</keyword>
<reference evidence="1" key="1">
    <citation type="submission" date="2023-01" db="EMBL/GenBank/DDBJ databases">
        <title>Genome assembly of the deep-sea coral Lophelia pertusa.</title>
        <authorList>
            <person name="Herrera S."/>
            <person name="Cordes E."/>
        </authorList>
    </citation>
    <scope>NUCLEOTIDE SEQUENCE</scope>
    <source>
        <strain evidence="1">USNM1676648</strain>
        <tissue evidence="1">Polyp</tissue>
    </source>
</reference>
<evidence type="ECO:0000313" key="2">
    <source>
        <dbReference type="Proteomes" id="UP001163046"/>
    </source>
</evidence>
<gene>
    <name evidence="1" type="ORF">OS493_020165</name>
</gene>
<comment type="caution">
    <text evidence="1">The sequence shown here is derived from an EMBL/GenBank/DDBJ whole genome shotgun (WGS) entry which is preliminary data.</text>
</comment>
<dbReference type="AlphaFoldDB" id="A0A9X0DA22"/>
<proteinExistence type="predicted"/>
<accession>A0A9X0DA22</accession>
<name>A0A9X0DA22_9CNID</name>